<dbReference type="Ensembl" id="ENSSLUT00000003143.1">
    <property type="protein sequence ID" value="ENSSLUP00000003043.1"/>
    <property type="gene ID" value="ENSSLUG00000001313.1"/>
</dbReference>
<keyword evidence="5 8" id="KW-1133">Transmembrane helix</keyword>
<accession>A0A8C9X0B8</accession>
<feature type="transmembrane region" description="Helical" evidence="8">
    <location>
        <begin position="746"/>
        <end position="770"/>
    </location>
</feature>
<feature type="domain" description="Anoctamin dimerisation" evidence="10">
    <location>
        <begin position="63"/>
        <end position="275"/>
    </location>
</feature>
<dbReference type="GO" id="GO:0005886">
    <property type="term" value="C:plasma membrane"/>
    <property type="evidence" value="ECO:0007669"/>
    <property type="project" value="UniProtKB-SubCell"/>
</dbReference>
<dbReference type="AlphaFoldDB" id="A0A8C9X0B8"/>
<feature type="transmembrane region" description="Helical" evidence="8">
    <location>
        <begin position="50"/>
        <end position="69"/>
    </location>
</feature>
<dbReference type="Proteomes" id="UP000694568">
    <property type="component" value="Unplaced"/>
</dbReference>
<evidence type="ECO:0000259" key="9">
    <source>
        <dbReference type="Pfam" id="PF04547"/>
    </source>
</evidence>
<evidence type="ECO:0000256" key="2">
    <source>
        <dbReference type="ARBA" id="ARBA00009671"/>
    </source>
</evidence>
<dbReference type="InterPro" id="IPR007632">
    <property type="entry name" value="Anoctamin"/>
</dbReference>
<proteinExistence type="inferred from homology"/>
<evidence type="ECO:0000256" key="3">
    <source>
        <dbReference type="ARBA" id="ARBA00022475"/>
    </source>
</evidence>
<name>A0A8C9X0B8_SANLU</name>
<feature type="transmembrane region" description="Helical" evidence="8">
    <location>
        <begin position="497"/>
        <end position="518"/>
    </location>
</feature>
<evidence type="ECO:0000313" key="12">
    <source>
        <dbReference type="Proteomes" id="UP000694568"/>
    </source>
</evidence>
<evidence type="ECO:0000256" key="7">
    <source>
        <dbReference type="ARBA" id="ARBA00023180"/>
    </source>
</evidence>
<evidence type="ECO:0000256" key="6">
    <source>
        <dbReference type="ARBA" id="ARBA00023136"/>
    </source>
</evidence>
<comment type="caution">
    <text evidence="8">Lacks conserved residue(s) required for the propagation of feature annotation.</text>
</comment>
<dbReference type="InterPro" id="IPR049452">
    <property type="entry name" value="Anoctamin_TM"/>
</dbReference>
<sequence>MCTATGPFAILLLVMLRKGSELLKGDREVLLDLNEGEAQTTDSYGSLQNGILHLCFFMAGLGLDFVLVWEIRSSERRKAQLALWREKFVQNLESAGLLMEKETANEKKTIHFLKLSAPWDVLVYYAEELCLRAPLQAQQNLDLNTSAQVLKKLCIPNIMTDSVPNRPMDYYTCAFRKSKMSRFLGYDDHETYFTNTQRHRVVYEILAKTVYGKRKRAEVGVDQLVNEGVYKAAFPLHEGPFRLPKYEIRPDELNQRQILYHYWARWCKWYKYQPLDHIREYFGEKIALYFAWLGFYTAWLLPAAVVGTLVFVSGVIKDICNSGASYLMCPLCNTCKAWNILNVDLHSALQLGYLFDHPGTVLFSVFMSFWAVTFLEYWKRKMATLAHHWDCMDFHEEEERPRPEFAAMAPTMEPNPVTGVKEPYFPEKTRFTRMFTGSMVIIMMVRPCLQAGTIANISSSIVSLGLILLMGQVYTALAEQLTKWEMHRTQTQYDNAFIFKVFIFQFVNFYSSPFYVAFFKGRFVGYPTNYGTLFGMRNEDCGPGGCLIELAEQLFIIMVGKQLINNIQEFIIPKVKAWRQKRTLAKVLGDKASHEPQRWEEDYQLVECEGLFEEYLEMVLQFGFITIFVAAFPLAPLFALLNNWVEIRLDAHKFVCEYRRPVAERAQNIGVWFNILEALSHLSVIANAFLIAFTSDFLPRLLYQYKFDYDLKGYVNFTLAYAPLNYTEYPMCRYKAYRDNDGNYSLFYWELLAIRLGFIIAFEHVVFFVLRAIDWIVPDVPESLELKIKRERYLAKQALAENQEALLVSRGRGAAPISASQISAAIQIQQR</sequence>
<dbReference type="Pfam" id="PF04547">
    <property type="entry name" value="Anoctamin"/>
    <property type="match status" value="1"/>
</dbReference>
<evidence type="ECO:0000256" key="4">
    <source>
        <dbReference type="ARBA" id="ARBA00022692"/>
    </source>
</evidence>
<dbReference type="GeneTree" id="ENSGT00940000164482"/>
<keyword evidence="6 8" id="KW-0472">Membrane</keyword>
<evidence type="ECO:0000256" key="1">
    <source>
        <dbReference type="ARBA" id="ARBA00004651"/>
    </source>
</evidence>
<dbReference type="InterPro" id="IPR032394">
    <property type="entry name" value="Anoct_dimer"/>
</dbReference>
<evidence type="ECO:0000256" key="8">
    <source>
        <dbReference type="RuleBase" id="RU280814"/>
    </source>
</evidence>
<evidence type="ECO:0000259" key="10">
    <source>
        <dbReference type="Pfam" id="PF16178"/>
    </source>
</evidence>
<comment type="subcellular location">
    <subcellularLocation>
        <location evidence="1">Cell membrane</location>
        <topology evidence="1">Multi-pass membrane protein</topology>
    </subcellularLocation>
    <subcellularLocation>
        <location evidence="8">Membrane</location>
        <topology evidence="8">Multi-pass membrane protein</topology>
    </subcellularLocation>
</comment>
<dbReference type="PANTHER" id="PTHR12308">
    <property type="entry name" value="ANOCTAMIN"/>
    <property type="match status" value="1"/>
</dbReference>
<feature type="transmembrane region" description="Helical" evidence="8">
    <location>
        <begin position="359"/>
        <end position="378"/>
    </location>
</feature>
<feature type="transmembrane region" description="Helical" evidence="8">
    <location>
        <begin position="669"/>
        <end position="693"/>
    </location>
</feature>
<dbReference type="GO" id="GO:0046983">
    <property type="term" value="F:protein dimerization activity"/>
    <property type="evidence" value="ECO:0007669"/>
    <property type="project" value="InterPro"/>
</dbReference>
<keyword evidence="7" id="KW-0325">Glycoprotein</keyword>
<keyword evidence="4 8" id="KW-0812">Transmembrane</keyword>
<protein>
    <recommendedName>
        <fullName evidence="8">Anoctamin</fullName>
    </recommendedName>
</protein>
<dbReference type="Pfam" id="PF16178">
    <property type="entry name" value="Anoct_dimer"/>
    <property type="match status" value="1"/>
</dbReference>
<organism evidence="11 12">
    <name type="scientific">Sander lucioperca</name>
    <name type="common">Pike-perch</name>
    <name type="synonym">Perca lucioperca</name>
    <dbReference type="NCBI Taxonomy" id="283035"/>
    <lineage>
        <taxon>Eukaryota</taxon>
        <taxon>Metazoa</taxon>
        <taxon>Chordata</taxon>
        <taxon>Craniata</taxon>
        <taxon>Vertebrata</taxon>
        <taxon>Euteleostomi</taxon>
        <taxon>Actinopterygii</taxon>
        <taxon>Neopterygii</taxon>
        <taxon>Teleostei</taxon>
        <taxon>Neoteleostei</taxon>
        <taxon>Acanthomorphata</taxon>
        <taxon>Eupercaria</taxon>
        <taxon>Perciformes</taxon>
        <taxon>Percoidei</taxon>
        <taxon>Percidae</taxon>
        <taxon>Luciopercinae</taxon>
        <taxon>Sander</taxon>
    </lineage>
</organism>
<reference evidence="11" key="2">
    <citation type="submission" date="2025-09" db="UniProtKB">
        <authorList>
            <consortium name="Ensembl"/>
        </authorList>
    </citation>
    <scope>IDENTIFICATION</scope>
</reference>
<feature type="transmembrane region" description="Helical" evidence="8">
    <location>
        <begin position="619"/>
        <end position="641"/>
    </location>
</feature>
<keyword evidence="12" id="KW-1185">Reference proteome</keyword>
<feature type="transmembrane region" description="Helical" evidence="8">
    <location>
        <begin position="286"/>
        <end position="312"/>
    </location>
</feature>
<dbReference type="GO" id="GO:0005254">
    <property type="term" value="F:chloride channel activity"/>
    <property type="evidence" value="ECO:0007669"/>
    <property type="project" value="TreeGrafter"/>
</dbReference>
<evidence type="ECO:0000256" key="5">
    <source>
        <dbReference type="ARBA" id="ARBA00022989"/>
    </source>
</evidence>
<evidence type="ECO:0000313" key="11">
    <source>
        <dbReference type="Ensembl" id="ENSSLUP00000003043.1"/>
    </source>
</evidence>
<keyword evidence="3" id="KW-1003">Cell membrane</keyword>
<comment type="similarity">
    <text evidence="2 8">Belongs to the anoctamin family.</text>
</comment>
<feature type="domain" description="Anoctamin transmembrane" evidence="9">
    <location>
        <begin position="278"/>
        <end position="791"/>
    </location>
</feature>
<reference evidence="11" key="1">
    <citation type="submission" date="2025-08" db="UniProtKB">
        <authorList>
            <consortium name="Ensembl"/>
        </authorList>
    </citation>
    <scope>IDENTIFICATION</scope>
</reference>
<gene>
    <name evidence="11" type="primary">ano11</name>
</gene>
<dbReference type="PANTHER" id="PTHR12308:SF15">
    <property type="entry name" value="ANOCTAMIN"/>
    <property type="match status" value="1"/>
</dbReference>